<dbReference type="Gene3D" id="3.30.160.20">
    <property type="match status" value="1"/>
</dbReference>
<comment type="caution">
    <text evidence="3">The sequence shown here is derived from an EMBL/GenBank/DDBJ whole genome shotgun (WGS) entry which is preliminary data.</text>
</comment>
<dbReference type="Pfam" id="PF00472">
    <property type="entry name" value="RF-1"/>
    <property type="match status" value="1"/>
</dbReference>
<dbReference type="InterPro" id="IPR050057">
    <property type="entry name" value="Prokaryotic/Mito_RF"/>
</dbReference>
<dbReference type="Proteomes" id="UP000326396">
    <property type="component" value="Linkage Group LG13"/>
</dbReference>
<keyword evidence="4" id="KW-1185">Reference proteome</keyword>
<evidence type="ECO:0000259" key="2">
    <source>
        <dbReference type="Pfam" id="PF00472"/>
    </source>
</evidence>
<dbReference type="AlphaFoldDB" id="A0A5N6PCP4"/>
<dbReference type="PANTHER" id="PTHR43804:SF6">
    <property type="entry name" value="CLASS I PEPTIDE CHAIN RELEASE FACTOR"/>
    <property type="match status" value="1"/>
</dbReference>
<comment type="similarity">
    <text evidence="1">Belongs to the prokaryotic/mitochondrial release factor family.</text>
</comment>
<gene>
    <name evidence="3" type="ORF">E3N88_10368</name>
</gene>
<dbReference type="GO" id="GO:0003747">
    <property type="term" value="F:translation release factor activity"/>
    <property type="evidence" value="ECO:0007669"/>
    <property type="project" value="InterPro"/>
</dbReference>
<organism evidence="3 4">
    <name type="scientific">Mikania micrantha</name>
    <name type="common">bitter vine</name>
    <dbReference type="NCBI Taxonomy" id="192012"/>
    <lineage>
        <taxon>Eukaryota</taxon>
        <taxon>Viridiplantae</taxon>
        <taxon>Streptophyta</taxon>
        <taxon>Embryophyta</taxon>
        <taxon>Tracheophyta</taxon>
        <taxon>Spermatophyta</taxon>
        <taxon>Magnoliopsida</taxon>
        <taxon>eudicotyledons</taxon>
        <taxon>Gunneridae</taxon>
        <taxon>Pentapetalae</taxon>
        <taxon>asterids</taxon>
        <taxon>campanulids</taxon>
        <taxon>Asterales</taxon>
        <taxon>Asteraceae</taxon>
        <taxon>Asteroideae</taxon>
        <taxon>Heliantheae alliance</taxon>
        <taxon>Eupatorieae</taxon>
        <taxon>Mikania</taxon>
    </lineage>
</organism>
<name>A0A5N6PCP4_9ASTR</name>
<sequence length="319" mass="35097">MMSYDNKKKEGKHNHPIIYVGSKPIPTLTHDFMLPLIDHHEFSEENVVGVTDTLNIADKEELTSGPLRSFYMALYLVKSWVNLCPKTTALSPAAPITFRRFQIHLGIFNSNYATSFSPDRTSLFHYGTSNDTVSPISSSGYDGGRELVALSDEKLLSQCEMDTYKASGPGGQHRNKRESAVRLKHIPTGIVAQASEDRSQHKNRASALTRLRSLLALKVRNTIDIETYTPPPELLQILPAKSTIRGSDCGPQIGPNNPKFSLGMQALLDLIFAVEGSVSDAAKKLGLSTGALSRLILSDDSLRQAVNEFRTSKGMKPLK</sequence>
<dbReference type="OrthoDB" id="2019491at2759"/>
<dbReference type="PANTHER" id="PTHR43804">
    <property type="entry name" value="LD18447P"/>
    <property type="match status" value="1"/>
</dbReference>
<evidence type="ECO:0000313" key="3">
    <source>
        <dbReference type="EMBL" id="KAD6119097.1"/>
    </source>
</evidence>
<protein>
    <recommendedName>
        <fullName evidence="2">Prokaryotic-type class I peptide chain release factors domain-containing protein</fullName>
    </recommendedName>
</protein>
<feature type="domain" description="Prokaryotic-type class I peptide chain release factors" evidence="2">
    <location>
        <begin position="158"/>
        <end position="216"/>
    </location>
</feature>
<reference evidence="3 4" key="1">
    <citation type="submission" date="2019-05" db="EMBL/GenBank/DDBJ databases">
        <title>Mikania micrantha, genome provides insights into the molecular mechanism of rapid growth.</title>
        <authorList>
            <person name="Liu B."/>
        </authorList>
    </citation>
    <scope>NUCLEOTIDE SEQUENCE [LARGE SCALE GENOMIC DNA]</scope>
    <source>
        <strain evidence="3">NLD-2019</strain>
        <tissue evidence="3">Leaf</tissue>
    </source>
</reference>
<dbReference type="InterPro" id="IPR000352">
    <property type="entry name" value="Pep_chain_release_fac_I"/>
</dbReference>
<evidence type="ECO:0000313" key="4">
    <source>
        <dbReference type="Proteomes" id="UP000326396"/>
    </source>
</evidence>
<proteinExistence type="inferred from homology"/>
<dbReference type="InterPro" id="IPR045853">
    <property type="entry name" value="Pep_chain_release_fac_I_sf"/>
</dbReference>
<dbReference type="GO" id="GO:0009507">
    <property type="term" value="C:chloroplast"/>
    <property type="evidence" value="ECO:0007669"/>
    <property type="project" value="TreeGrafter"/>
</dbReference>
<evidence type="ECO:0000256" key="1">
    <source>
        <dbReference type="ARBA" id="ARBA00010835"/>
    </source>
</evidence>
<accession>A0A5N6PCP4</accession>
<dbReference type="EMBL" id="SZYD01000005">
    <property type="protein sequence ID" value="KAD6119097.1"/>
    <property type="molecule type" value="Genomic_DNA"/>
</dbReference>
<dbReference type="SUPFAM" id="SSF75620">
    <property type="entry name" value="Release factor"/>
    <property type="match status" value="1"/>
</dbReference>